<dbReference type="EMBL" id="JABEQP010000035">
    <property type="protein sequence ID" value="MBB2199844.1"/>
    <property type="molecule type" value="Genomic_DNA"/>
</dbReference>
<proteinExistence type="predicted"/>
<evidence type="ECO:0000313" key="2">
    <source>
        <dbReference type="Proteomes" id="UP000530320"/>
    </source>
</evidence>
<sequence>MGANSGIEWTDHTFNPWVGCTKISPACDHCYAEGWAKRAGDPALWAGQRRRTSEKNWNLPLRWNRQAQASGTRARVFCASLADVFDNQVPADWRIDLWNLISATPWLDWLLLTKRPQNISGMLPPSWQEGSWPNVWLGTTICNQAEADRNVRHLTAIPAALRFLSIEPLLGPLTFRWARWVDQDAMLRAFGRLQHLDGLRGIDWAIVGGESGAGARPMELKTALTLRDEFVDAGTAFFFKQWGEHDEKGIRVGKKRAGSLLEGRTWRQIPVAAP</sequence>
<dbReference type="RefSeq" id="WP_183010739.1">
    <property type="nucleotide sequence ID" value="NZ_JABEQP010000035.1"/>
</dbReference>
<name>A0A7W4K3R2_9PROT</name>
<evidence type="ECO:0000313" key="1">
    <source>
        <dbReference type="EMBL" id="MBB2199844.1"/>
    </source>
</evidence>
<accession>A0A7W4K3R2</accession>
<dbReference type="Pfam" id="PF07505">
    <property type="entry name" value="DUF5131"/>
    <property type="match status" value="1"/>
</dbReference>
<comment type="caution">
    <text evidence="1">The sequence shown here is derived from an EMBL/GenBank/DDBJ whole genome shotgun (WGS) entry which is preliminary data.</text>
</comment>
<dbReference type="Proteomes" id="UP000530320">
    <property type="component" value="Unassembled WGS sequence"/>
</dbReference>
<protein>
    <submittedName>
        <fullName evidence="1">Phage Gp37/Gp68 family protein</fullName>
    </submittedName>
</protein>
<gene>
    <name evidence="1" type="ORF">HLH44_20870</name>
</gene>
<dbReference type="InterPro" id="IPR011101">
    <property type="entry name" value="DUF5131"/>
</dbReference>
<dbReference type="AlphaFoldDB" id="A0A7W4K3R2"/>
<reference evidence="1 2" key="1">
    <citation type="submission" date="2020-04" db="EMBL/GenBank/DDBJ databases">
        <title>Description of novel Gluconacetobacter.</title>
        <authorList>
            <person name="Sombolestani A."/>
        </authorList>
    </citation>
    <scope>NUCLEOTIDE SEQUENCE [LARGE SCALE GENOMIC DNA]</scope>
    <source>
        <strain evidence="1 2">LMG 22058</strain>
    </source>
</reference>
<organism evidence="1 2">
    <name type="scientific">Gluconacetobacter dulcium</name>
    <dbReference type="NCBI Taxonomy" id="2729096"/>
    <lineage>
        <taxon>Bacteria</taxon>
        <taxon>Pseudomonadati</taxon>
        <taxon>Pseudomonadota</taxon>
        <taxon>Alphaproteobacteria</taxon>
        <taxon>Acetobacterales</taxon>
        <taxon>Acetobacteraceae</taxon>
        <taxon>Gluconacetobacter</taxon>
    </lineage>
</organism>